<feature type="compositionally biased region" description="Polar residues" evidence="10">
    <location>
        <begin position="293"/>
        <end position="319"/>
    </location>
</feature>
<feature type="region of interest" description="Disordered" evidence="10">
    <location>
        <begin position="1150"/>
        <end position="1202"/>
    </location>
</feature>
<feature type="compositionally biased region" description="Polar residues" evidence="10">
    <location>
        <begin position="677"/>
        <end position="698"/>
    </location>
</feature>
<dbReference type="InterPro" id="IPR000949">
    <property type="entry name" value="ELM2_dom"/>
</dbReference>
<accession>A0A4V3SGM9</accession>
<feature type="region of interest" description="Disordered" evidence="10">
    <location>
        <begin position="863"/>
        <end position="919"/>
    </location>
</feature>
<organism evidence="14 15">
    <name type="scientific">Opisthorchis felineus</name>
    <dbReference type="NCBI Taxonomy" id="147828"/>
    <lineage>
        <taxon>Eukaryota</taxon>
        <taxon>Metazoa</taxon>
        <taxon>Spiralia</taxon>
        <taxon>Lophotrochozoa</taxon>
        <taxon>Platyhelminthes</taxon>
        <taxon>Trematoda</taxon>
        <taxon>Digenea</taxon>
        <taxon>Opisthorchiida</taxon>
        <taxon>Opisthorchiata</taxon>
        <taxon>Opisthorchiidae</taxon>
        <taxon>Opisthorchis</taxon>
    </lineage>
</organism>
<comment type="caution">
    <text evidence="14">The sequence shown here is derived from an EMBL/GenBank/DDBJ whole genome shotgun (WGS) entry which is preliminary data.</text>
</comment>
<dbReference type="InterPro" id="IPR036236">
    <property type="entry name" value="Znf_C2H2_sf"/>
</dbReference>
<feature type="domain" description="C2H2-type" evidence="11">
    <location>
        <begin position="227"/>
        <end position="255"/>
    </location>
</feature>
<dbReference type="Pfam" id="PF00096">
    <property type="entry name" value="zf-C2H2"/>
    <property type="match status" value="2"/>
</dbReference>
<keyword evidence="5" id="KW-0862">Zinc</keyword>
<feature type="region of interest" description="Disordered" evidence="10">
    <location>
        <begin position="668"/>
        <end position="706"/>
    </location>
</feature>
<dbReference type="InterPro" id="IPR017884">
    <property type="entry name" value="SANT_dom"/>
</dbReference>
<keyword evidence="3" id="KW-0677">Repeat</keyword>
<feature type="region of interest" description="Disordered" evidence="10">
    <location>
        <begin position="2116"/>
        <end position="2144"/>
    </location>
</feature>
<dbReference type="GO" id="GO:0005667">
    <property type="term" value="C:transcription regulator complex"/>
    <property type="evidence" value="ECO:0007669"/>
    <property type="project" value="TreeGrafter"/>
</dbReference>
<feature type="region of interest" description="Disordered" evidence="10">
    <location>
        <begin position="1484"/>
        <end position="1509"/>
    </location>
</feature>
<evidence type="ECO:0000256" key="3">
    <source>
        <dbReference type="ARBA" id="ARBA00022737"/>
    </source>
</evidence>
<dbReference type="PANTHER" id="PTHR16089:SF40">
    <property type="entry name" value="SUPPRESSOR OF ACTIVATED EGL-4 PROTEIN 1"/>
    <property type="match status" value="1"/>
</dbReference>
<feature type="compositionally biased region" description="Polar residues" evidence="10">
    <location>
        <begin position="1171"/>
        <end position="1201"/>
    </location>
</feature>
<feature type="region of interest" description="Disordered" evidence="10">
    <location>
        <begin position="726"/>
        <end position="777"/>
    </location>
</feature>
<dbReference type="GO" id="GO:0006357">
    <property type="term" value="P:regulation of transcription by RNA polymerase II"/>
    <property type="evidence" value="ECO:0007669"/>
    <property type="project" value="TreeGrafter"/>
</dbReference>
<dbReference type="SMART" id="SM01189">
    <property type="entry name" value="ELM2"/>
    <property type="match status" value="1"/>
</dbReference>
<dbReference type="GO" id="GO:0000118">
    <property type="term" value="C:histone deacetylase complex"/>
    <property type="evidence" value="ECO:0007669"/>
    <property type="project" value="TreeGrafter"/>
</dbReference>
<feature type="domain" description="C2H2-type" evidence="11">
    <location>
        <begin position="2100"/>
        <end position="2127"/>
    </location>
</feature>
<feature type="region of interest" description="Disordered" evidence="10">
    <location>
        <begin position="1525"/>
        <end position="1549"/>
    </location>
</feature>
<dbReference type="PROSITE" id="PS51156">
    <property type="entry name" value="ELM2"/>
    <property type="match status" value="1"/>
</dbReference>
<feature type="region of interest" description="Disordered" evidence="10">
    <location>
        <begin position="1709"/>
        <end position="1739"/>
    </location>
</feature>
<dbReference type="SUPFAM" id="SSF57667">
    <property type="entry name" value="beta-beta-alpha zinc fingers"/>
    <property type="match status" value="2"/>
</dbReference>
<dbReference type="STRING" id="147828.A0A4V3SGM9"/>
<feature type="compositionally biased region" description="Pro residues" evidence="10">
    <location>
        <begin position="1533"/>
        <end position="1543"/>
    </location>
</feature>
<feature type="domain" description="SANT" evidence="13">
    <location>
        <begin position="1911"/>
        <end position="1966"/>
    </location>
</feature>
<dbReference type="InterPro" id="IPR001005">
    <property type="entry name" value="SANT/Myb"/>
</dbReference>
<feature type="domain" description="C2H2-type" evidence="11">
    <location>
        <begin position="473"/>
        <end position="500"/>
    </location>
</feature>
<feature type="compositionally biased region" description="Low complexity" evidence="10">
    <location>
        <begin position="435"/>
        <end position="448"/>
    </location>
</feature>
<dbReference type="InterPro" id="IPR051066">
    <property type="entry name" value="Trans_reg/Corepressor"/>
</dbReference>
<evidence type="ECO:0000313" key="14">
    <source>
        <dbReference type="EMBL" id="TGZ72964.1"/>
    </source>
</evidence>
<dbReference type="PANTHER" id="PTHR16089">
    <property type="entry name" value="REST COREPRESSOR COREST PROTEIN-RELATED"/>
    <property type="match status" value="1"/>
</dbReference>
<evidence type="ECO:0000256" key="8">
    <source>
        <dbReference type="ARBA" id="ARBA00023242"/>
    </source>
</evidence>
<feature type="region of interest" description="Disordered" evidence="10">
    <location>
        <begin position="1983"/>
        <end position="2034"/>
    </location>
</feature>
<evidence type="ECO:0000256" key="5">
    <source>
        <dbReference type="ARBA" id="ARBA00022833"/>
    </source>
</evidence>
<dbReference type="Proteomes" id="UP000308267">
    <property type="component" value="Unassembled WGS sequence"/>
</dbReference>
<feature type="region of interest" description="Disordered" evidence="10">
    <location>
        <begin position="285"/>
        <end position="325"/>
    </location>
</feature>
<evidence type="ECO:0000256" key="9">
    <source>
        <dbReference type="PROSITE-ProRule" id="PRU00042"/>
    </source>
</evidence>
<feature type="region of interest" description="Disordered" evidence="10">
    <location>
        <begin position="352"/>
        <end position="448"/>
    </location>
</feature>
<feature type="compositionally biased region" description="Polar residues" evidence="10">
    <location>
        <begin position="1993"/>
        <end position="2027"/>
    </location>
</feature>
<proteinExistence type="predicted"/>
<dbReference type="Pfam" id="PF01448">
    <property type="entry name" value="ELM2"/>
    <property type="match status" value="1"/>
</dbReference>
<keyword evidence="4 9" id="KW-0863">Zinc-finger</keyword>
<name>A0A4V3SGM9_OPIFE</name>
<dbReference type="InterPro" id="IPR013087">
    <property type="entry name" value="Znf_C2H2_type"/>
</dbReference>
<reference evidence="14 15" key="1">
    <citation type="journal article" date="2019" name="BMC Genomics">
        <title>New insights from Opisthorchis felineus genome: update on genomics of the epidemiologically important liver flukes.</title>
        <authorList>
            <person name="Ershov N.I."/>
            <person name="Mordvinov V.A."/>
            <person name="Prokhortchouk E.B."/>
            <person name="Pakharukova M.Y."/>
            <person name="Gunbin K.V."/>
            <person name="Ustyantsev K."/>
            <person name="Genaev M.A."/>
            <person name="Blinov A.G."/>
            <person name="Mazur A."/>
            <person name="Boulygina E."/>
            <person name="Tsygankova S."/>
            <person name="Khrameeva E."/>
            <person name="Chekanov N."/>
            <person name="Fan G."/>
            <person name="Xiao A."/>
            <person name="Zhang H."/>
            <person name="Xu X."/>
            <person name="Yang H."/>
            <person name="Solovyev V."/>
            <person name="Lee S.M."/>
            <person name="Liu X."/>
            <person name="Afonnikov D.A."/>
            <person name="Skryabin K.G."/>
        </authorList>
    </citation>
    <scope>NUCLEOTIDE SEQUENCE [LARGE SCALE GENOMIC DNA]</scope>
    <source>
        <strain evidence="14">AK-0245</strain>
        <tissue evidence="14">Whole organism</tissue>
    </source>
</reference>
<feature type="compositionally biased region" description="Polar residues" evidence="10">
    <location>
        <begin position="400"/>
        <end position="421"/>
    </location>
</feature>
<gene>
    <name evidence="14" type="ORF">CRM22_001778</name>
</gene>
<dbReference type="SUPFAM" id="SSF46689">
    <property type="entry name" value="Homeodomain-like"/>
    <property type="match status" value="1"/>
</dbReference>
<dbReference type="SMART" id="SM00355">
    <property type="entry name" value="ZnF_C2H2"/>
    <property type="match status" value="5"/>
</dbReference>
<feature type="compositionally biased region" description="Low complexity" evidence="10">
    <location>
        <begin position="2128"/>
        <end position="2144"/>
    </location>
</feature>
<evidence type="ECO:0000259" key="12">
    <source>
        <dbReference type="PROSITE" id="PS51156"/>
    </source>
</evidence>
<evidence type="ECO:0000256" key="4">
    <source>
        <dbReference type="ARBA" id="ARBA00022771"/>
    </source>
</evidence>
<evidence type="ECO:0000313" key="15">
    <source>
        <dbReference type="Proteomes" id="UP000308267"/>
    </source>
</evidence>
<dbReference type="Gene3D" id="3.30.160.60">
    <property type="entry name" value="Classic Zinc Finger"/>
    <property type="match status" value="4"/>
</dbReference>
<dbReference type="EMBL" id="SJOL01003145">
    <property type="protein sequence ID" value="TGZ72964.1"/>
    <property type="molecule type" value="Genomic_DNA"/>
</dbReference>
<feature type="compositionally biased region" description="Low complexity" evidence="10">
    <location>
        <begin position="745"/>
        <end position="766"/>
    </location>
</feature>
<feature type="compositionally biased region" description="Low complexity" evidence="10">
    <location>
        <begin position="1615"/>
        <end position="1629"/>
    </location>
</feature>
<evidence type="ECO:0000256" key="10">
    <source>
        <dbReference type="SAM" id="MobiDB-lite"/>
    </source>
</evidence>
<feature type="domain" description="C2H2-type" evidence="11">
    <location>
        <begin position="171"/>
        <end position="198"/>
    </location>
</feature>
<dbReference type="OrthoDB" id="6077919at2759"/>
<feature type="domain" description="ELM2" evidence="12">
    <location>
        <begin position="1808"/>
        <end position="1902"/>
    </location>
</feature>
<comment type="subcellular location">
    <subcellularLocation>
        <location evidence="1">Nucleus</location>
    </subcellularLocation>
</comment>
<feature type="compositionally biased region" description="Polar residues" evidence="10">
    <location>
        <begin position="884"/>
        <end position="914"/>
    </location>
</feature>
<feature type="compositionally biased region" description="Basic and acidic residues" evidence="10">
    <location>
        <begin position="1709"/>
        <end position="1726"/>
    </location>
</feature>
<dbReference type="PROSITE" id="PS50157">
    <property type="entry name" value="ZINC_FINGER_C2H2_2"/>
    <property type="match status" value="5"/>
</dbReference>
<feature type="domain" description="C2H2-type" evidence="11">
    <location>
        <begin position="199"/>
        <end position="226"/>
    </location>
</feature>
<protein>
    <recommendedName>
        <fullName evidence="16">Zinc finger protein 541</fullName>
    </recommendedName>
</protein>
<dbReference type="InterPro" id="IPR009057">
    <property type="entry name" value="Homeodomain-like_sf"/>
</dbReference>
<keyword evidence="8" id="KW-0539">Nucleus</keyword>
<dbReference type="SMART" id="SM00717">
    <property type="entry name" value="SANT"/>
    <property type="match status" value="1"/>
</dbReference>
<keyword evidence="15" id="KW-1185">Reference proteome</keyword>
<evidence type="ECO:0000256" key="7">
    <source>
        <dbReference type="ARBA" id="ARBA00023163"/>
    </source>
</evidence>
<dbReference type="Pfam" id="PF13912">
    <property type="entry name" value="zf-C2H2_6"/>
    <property type="match status" value="2"/>
</dbReference>
<feature type="compositionally biased region" description="Low complexity" evidence="10">
    <location>
        <begin position="540"/>
        <end position="553"/>
    </location>
</feature>
<dbReference type="GO" id="GO:0008270">
    <property type="term" value="F:zinc ion binding"/>
    <property type="evidence" value="ECO:0007669"/>
    <property type="project" value="UniProtKB-KW"/>
</dbReference>
<evidence type="ECO:0008006" key="16">
    <source>
        <dbReference type="Google" id="ProtNLM"/>
    </source>
</evidence>
<evidence type="ECO:0000256" key="2">
    <source>
        <dbReference type="ARBA" id="ARBA00022723"/>
    </source>
</evidence>
<sequence length="2144" mass="233672">MFSSEFGDLFNGTIDGASQLSSSDLSMTSNLTSLRHVSAAPPSGSLAPATLSKAAATTTTAVITPERASLSGGRTGAAQLPSSTDSHSLEHLFRPDFHHLRPDSQSALLSTLAIPDSSLYPDVSKRHMNVKKEQRPVTEHASLSSSVAGKLDSTNAAVAFPAQTSHARGTLRCPFCDKVFSNSSAIAKHKLTHSEERKYVCSICHKAFKRQDHLNGHKYTHESKKPHACHFCDKSYSDARSLRRHYENAHPEEYERWLILSQATNGDPSAITVAAVALLSSSRLVDKEEPKSAQVNVTTSSNTGEKANNGSANHAGGQTSDALPSDPSALLSALSNPVCKLLASSLSRAAAQNKTDDSPASTITIDGQATGNDPSSLLRRPEHRGHRGLFPRSEVLGATSPHSPNSGCCSLSSVASPTETMDTADFDEADDRNRSGSGTSLVSSLSSLTPAEVATATKVALMMVHPLEAPKRVACKVCRKRFKNQSALNGHMRLHGGYGPAGLAAPHTGTVRNSEDRAVPPGSTTVQIDSSNSQLRPPESQSSCGPTSTSSYSPPLPAVTTTRLDPHDMARLDEVLETLSTACSKQSVTPHSAVHLDEEHVGSSSSTDTWILAPQHHHQQQQQCQVSSTKCSQQAESEKLLLLSPAYPSPPCYPGIRSEKAGDVILRSSETRPPPEQSSWHSGQASWWQTNTSATSDGGASAVQPNGIVPTVCHPPWWNCPTPSGVSERLHSHVSEDQQLTPSGNSRRPTSSVSNSSNSECIGSSRPLVRSDHKSERAGLLVTSNRNCSEDEWRRRISEATGLTDGYENVISRRDSDPQTQVDVCTTQLQQPFRPVPLHHPNSSVFNKCNVVSRSLPYAPPTLGTAGGSIRSSRDPLRPRLTLPSINSPSSCGQQTNPGLDNQYSPVTPASGGTSLPMDSDEHPNTAFAFPPSEQHIRILSAGLPSHSRSMAQQSLYPSDNSFIGNNLNSSQLVTMLDAESVPSGLAPQKVKVSNEDISLDVPQPLPITHLNHQQPALRHSVSIPQLGHLEFPWPTASFTKSEPGCAVSTHTSFGRHQQLTVGAATAAFQPHFNLTCSAVDSICCNPSSTPRLGSPVLSVNGGNGRPKPHSVSSWVHHRQSCLDSRNCHSQIRSEQPLLATHVAAPFRSHPNAHSYIDSSQHADSDAFGSRRQSLQQEQPGSHFTPHTKTQVSTLHSSQSYPVLGERHSLPMDYTYQPKPLGNNPHIHRNRACNYSVTGEDQVGFPAPRSGHHLFPHNPYDALTTQQSLSSMEPERTRHISAPMVQPCVGYSKSHNHTSHVTLVSSSSSVLPLQNLDGHLQQTPRESTMTSFMLSEQDSFRMRVSPDLAASDAVADLLMQSHITDPQNVSCTPNQLSKSYRASLHDPLHIDADYANQVAHTCFSTPTPNSVSDPLRISVDQVRSNATTTTTPDSVIQEEAVGCVPLTGPERFELADLAMGTGSADESDNSAVTRLSKSLAEDNLFRNPHTLPPPKKFKRKPAPIFIPPQTSANLSRLRSPRVWTSEYSSMGSSPPPYTPPPMLSPNRRGSGLFSSLTRWSSITSPLSLNRRNSSYYPTSATGDYFRRRSLMIPSSAHGETPTGESEGALKRSYLSSITGSSSSQTITCSAEPKNHTEGRRTFAFPRRRRQLTPKSAPMVLLDTSYSEKLDLNTGLSLAPQPPAQQDTSTVFGYDDETMRKFAEADAAERARRLGRRRCDTDSHRPTDATGKSPLDAARQDGIPVKLSKLEQGCDTLMNYKSEDALELVEDTLAGLDEEMHTTELYIEEDDDLDEEEEEEQGLPSSLIPRINIGDAFQAEIPDYCPDRVALETEREARETLLWFPANLDDRDPKNIESLNLLMKIACSPAVRSCGLNMEYTFHLLCKYKGNLEMTLHALLYETLVVYDYVYAETTAWTTEEIARFQHGLRLYGRDFHQVAKDLQANGMNKTVKACVEFYYVWKRMNTPSDVKWYRERARRQRLARGDVPAVSEMETQQSNNQGNVTKSTSNQPSSVTEAERLGSSTYNLRRKPSAMKADDNHLSVLVEKTADVAQLEDLASLGLDSLPVYDSHPCEESPDLSLLAQVEEEFNLANGSDGGYPCHICHRVFSKVKSRSAHMKSHSDRSSNHNTTTVHTRTPTPYAK</sequence>
<evidence type="ECO:0000256" key="6">
    <source>
        <dbReference type="ARBA" id="ARBA00023015"/>
    </source>
</evidence>
<feature type="region of interest" description="Disordered" evidence="10">
    <location>
        <begin position="1615"/>
        <end position="1655"/>
    </location>
</feature>
<keyword evidence="6" id="KW-0805">Transcription regulation</keyword>
<feature type="region of interest" description="Disordered" evidence="10">
    <location>
        <begin position="499"/>
        <end position="559"/>
    </location>
</feature>
<dbReference type="FunFam" id="3.30.160.60:FF:000090">
    <property type="entry name" value="Odd-skipped-related transciption factor 2"/>
    <property type="match status" value="1"/>
</dbReference>
<dbReference type="Pfam" id="PF00249">
    <property type="entry name" value="Myb_DNA-binding"/>
    <property type="match status" value="1"/>
</dbReference>
<feature type="compositionally biased region" description="Polar residues" evidence="10">
    <location>
        <begin position="522"/>
        <end position="535"/>
    </location>
</feature>
<dbReference type="GO" id="GO:0003714">
    <property type="term" value="F:transcription corepressor activity"/>
    <property type="evidence" value="ECO:0007669"/>
    <property type="project" value="TreeGrafter"/>
</dbReference>
<evidence type="ECO:0000259" key="13">
    <source>
        <dbReference type="PROSITE" id="PS51293"/>
    </source>
</evidence>
<keyword evidence="2" id="KW-0479">Metal-binding</keyword>
<evidence type="ECO:0000259" key="11">
    <source>
        <dbReference type="PROSITE" id="PS50157"/>
    </source>
</evidence>
<feature type="region of interest" description="Disordered" evidence="10">
    <location>
        <begin position="63"/>
        <end position="85"/>
    </location>
</feature>
<evidence type="ECO:0000256" key="1">
    <source>
        <dbReference type="ARBA" id="ARBA00004123"/>
    </source>
</evidence>
<dbReference type="FunFam" id="3.30.160.60:FF:000744">
    <property type="entry name" value="zinc finger E-box-binding homeobox 1"/>
    <property type="match status" value="1"/>
</dbReference>
<feature type="compositionally biased region" description="Polar residues" evidence="10">
    <location>
        <begin position="358"/>
        <end position="375"/>
    </location>
</feature>
<keyword evidence="7" id="KW-0804">Transcription</keyword>
<dbReference type="PROSITE" id="PS00028">
    <property type="entry name" value="ZINC_FINGER_C2H2_1"/>
    <property type="match status" value="5"/>
</dbReference>
<dbReference type="PROSITE" id="PS51293">
    <property type="entry name" value="SANT"/>
    <property type="match status" value="1"/>
</dbReference>
<dbReference type="Gene3D" id="1.10.10.60">
    <property type="entry name" value="Homeodomain-like"/>
    <property type="match status" value="1"/>
</dbReference>